<evidence type="ECO:0000313" key="3">
    <source>
        <dbReference type="WBParaSite" id="maker-uti_cns_0049151-snap-gene-0.6-mRNA-1"/>
    </source>
</evidence>
<sequence>MGWKLRKRDDVEPILPLKKCFCFDNRMGTFVGCIIITITALVEAITVFLDWLTYDENLKFEIHGAFRSFWKRLFWKGFAICDGIMTLSHVIIIALCIFTIVAILRPNKFKIYDLLPTLRVLYVTMILYILIELGISCYVFSWYGLAGWRLPFLVWRNMFYLIRFFCNVGFCIVFYSYACEISQELANPEAKDPNEAGGIALGFQYQGVPAQSIENIYNCSMRSVPLWHLFCNWSGARTFHFFFKLEKLKGTAFFFGGILIVLFVSPILGMLLEFYGFFVLFSGFFPVVLNFMSRVPVIGPMLDKWRTARNPV</sequence>
<dbReference type="InterPro" id="IPR045176">
    <property type="entry name" value="Got1"/>
</dbReference>
<name>A0A1I8JKT0_9PLAT</name>
<dbReference type="GO" id="GO:0005783">
    <property type="term" value="C:endoplasmic reticulum"/>
    <property type="evidence" value="ECO:0007669"/>
    <property type="project" value="TreeGrafter"/>
</dbReference>
<keyword evidence="1" id="KW-1133">Transmembrane helix</keyword>
<dbReference type="PANTHER" id="PTHR21493:SF9">
    <property type="entry name" value="GOLGI TRANSPORT PROTEIN 1-RELATED"/>
    <property type="match status" value="1"/>
</dbReference>
<dbReference type="Proteomes" id="UP000095280">
    <property type="component" value="Unplaced"/>
</dbReference>
<dbReference type="WBParaSite" id="maker-uti_cns_0049151-snap-gene-0.6-mRNA-1">
    <property type="protein sequence ID" value="maker-uti_cns_0049151-snap-gene-0.6-mRNA-1"/>
    <property type="gene ID" value="maker-uti_cns_0049151-snap-gene-0.6"/>
</dbReference>
<evidence type="ECO:0000313" key="2">
    <source>
        <dbReference type="Proteomes" id="UP000095280"/>
    </source>
</evidence>
<dbReference type="GO" id="GO:0042147">
    <property type="term" value="P:retrograde transport, endosome to Golgi"/>
    <property type="evidence" value="ECO:0007669"/>
    <property type="project" value="InterPro"/>
</dbReference>
<dbReference type="AlphaFoldDB" id="A0A1I8JKT0"/>
<feature type="transmembrane region" description="Helical" evidence="1">
    <location>
        <begin position="274"/>
        <end position="292"/>
    </location>
</feature>
<dbReference type="GO" id="GO:0005829">
    <property type="term" value="C:cytosol"/>
    <property type="evidence" value="ECO:0007669"/>
    <property type="project" value="GOC"/>
</dbReference>
<dbReference type="GO" id="GO:0016020">
    <property type="term" value="C:membrane"/>
    <property type="evidence" value="ECO:0007669"/>
    <property type="project" value="TreeGrafter"/>
</dbReference>
<proteinExistence type="predicted"/>
<feature type="transmembrane region" description="Helical" evidence="1">
    <location>
        <begin position="74"/>
        <end position="104"/>
    </location>
</feature>
<feature type="transmembrane region" description="Helical" evidence="1">
    <location>
        <begin position="250"/>
        <end position="268"/>
    </location>
</feature>
<reference evidence="3" key="1">
    <citation type="submission" date="2016-11" db="UniProtKB">
        <authorList>
            <consortium name="WormBaseParasite"/>
        </authorList>
    </citation>
    <scope>IDENTIFICATION</scope>
</reference>
<dbReference type="GO" id="GO:0006888">
    <property type="term" value="P:endoplasmic reticulum to Golgi vesicle-mediated transport"/>
    <property type="evidence" value="ECO:0007669"/>
    <property type="project" value="InterPro"/>
</dbReference>
<keyword evidence="1" id="KW-0812">Transmembrane</keyword>
<dbReference type="PANTHER" id="PTHR21493">
    <property type="entry name" value="CGI-141-RELATED/LIPASE CONTAINING PROTEIN"/>
    <property type="match status" value="1"/>
</dbReference>
<accession>A0A1I8JKT0</accession>
<keyword evidence="1" id="KW-0472">Membrane</keyword>
<feature type="transmembrane region" description="Helical" evidence="1">
    <location>
        <begin position="158"/>
        <end position="178"/>
    </location>
</feature>
<protein>
    <submittedName>
        <fullName evidence="3">Uncharacterized protein</fullName>
    </submittedName>
</protein>
<feature type="transmembrane region" description="Helical" evidence="1">
    <location>
        <begin position="28"/>
        <end position="54"/>
    </location>
</feature>
<keyword evidence="2" id="KW-1185">Reference proteome</keyword>
<feature type="transmembrane region" description="Helical" evidence="1">
    <location>
        <begin position="125"/>
        <end position="146"/>
    </location>
</feature>
<organism evidence="2 3">
    <name type="scientific">Macrostomum lignano</name>
    <dbReference type="NCBI Taxonomy" id="282301"/>
    <lineage>
        <taxon>Eukaryota</taxon>
        <taxon>Metazoa</taxon>
        <taxon>Spiralia</taxon>
        <taxon>Lophotrochozoa</taxon>
        <taxon>Platyhelminthes</taxon>
        <taxon>Rhabditophora</taxon>
        <taxon>Macrostomorpha</taxon>
        <taxon>Macrostomida</taxon>
        <taxon>Macrostomidae</taxon>
        <taxon>Macrostomum</taxon>
    </lineage>
</organism>
<evidence type="ECO:0000256" key="1">
    <source>
        <dbReference type="SAM" id="Phobius"/>
    </source>
</evidence>